<dbReference type="Proteomes" id="UP000180246">
    <property type="component" value="Unassembled WGS sequence"/>
</dbReference>
<evidence type="ECO:0008006" key="3">
    <source>
        <dbReference type="Google" id="ProtNLM"/>
    </source>
</evidence>
<proteinExistence type="predicted"/>
<dbReference type="InterPro" id="IPR007488">
    <property type="entry name" value="DUF535"/>
</dbReference>
<accession>A0A1S2NFN7</accession>
<sequence>MIFARLTQRWHALRYWREHQSLSRLKLVRRLENAPADDLFRQVSGRDYLARGMKVRERMRCVLAHYRFEEATFNSAYRHAAHHGGLVLWQHRGEQEGDEGNFIMRLEHAPRIDPQGELTLSLIVGGTVLHRLSWTWVEGAVVGVDLPIVPFVTRNAGLWRDAGGAFEAFERVFPNNSPSFFCFAALQGAAQALGFDRVVAVRGSAHVAYEAAQDKAFENAYDGFWRILGGVELDARSFVVPLPFYLKPLQDMPSKHRKRAAQRREHWRAIGDAARAVLLRHMATPAVSEPAAAEAPSTAKA</sequence>
<dbReference type="Pfam" id="PF04393">
    <property type="entry name" value="DUF535"/>
    <property type="match status" value="2"/>
</dbReference>
<gene>
    <name evidence="1" type="ORF">LO55_3023</name>
</gene>
<dbReference type="PANTHER" id="PTHR38785:SF1">
    <property type="entry name" value="HOMOLOG OF VIRK"/>
    <property type="match status" value="1"/>
</dbReference>
<dbReference type="AlphaFoldDB" id="A0A1S2NFN7"/>
<evidence type="ECO:0000313" key="2">
    <source>
        <dbReference type="Proteomes" id="UP000180246"/>
    </source>
</evidence>
<reference evidence="1 2" key="1">
    <citation type="submission" date="2014-10" db="EMBL/GenBank/DDBJ databases">
        <authorList>
            <person name="Seo M.-J."/>
            <person name="Seok Y.J."/>
            <person name="Cha I.-T."/>
        </authorList>
    </citation>
    <scope>NUCLEOTIDE SEQUENCE [LARGE SCALE GENOMIC DNA]</scope>
    <source>
        <strain evidence="1 2">NEU</strain>
    </source>
</reference>
<dbReference type="EMBL" id="JRYB01000001">
    <property type="protein sequence ID" value="OIJ43825.1"/>
    <property type="molecule type" value="Genomic_DNA"/>
</dbReference>
<organism evidence="1 2">
    <name type="scientific">Massilia timonae</name>
    <dbReference type="NCBI Taxonomy" id="47229"/>
    <lineage>
        <taxon>Bacteria</taxon>
        <taxon>Pseudomonadati</taxon>
        <taxon>Pseudomonadota</taxon>
        <taxon>Betaproteobacteria</taxon>
        <taxon>Burkholderiales</taxon>
        <taxon>Oxalobacteraceae</taxon>
        <taxon>Telluria group</taxon>
        <taxon>Massilia</taxon>
    </lineage>
</organism>
<dbReference type="RefSeq" id="WP_071362062.1">
    <property type="nucleotide sequence ID" value="NZ_DIGR01000002.1"/>
</dbReference>
<comment type="caution">
    <text evidence="1">The sequence shown here is derived from an EMBL/GenBank/DDBJ whole genome shotgun (WGS) entry which is preliminary data.</text>
</comment>
<protein>
    <recommendedName>
        <fullName evidence="3">DUF535 domain-containing protein</fullName>
    </recommendedName>
</protein>
<evidence type="ECO:0000313" key="1">
    <source>
        <dbReference type="EMBL" id="OIJ43825.1"/>
    </source>
</evidence>
<dbReference type="PANTHER" id="PTHR38785">
    <property type="entry name" value="HOMOLOG OF VIRK"/>
    <property type="match status" value="1"/>
</dbReference>
<name>A0A1S2NFN7_9BURK</name>
<dbReference type="GO" id="GO:0006974">
    <property type="term" value="P:DNA damage response"/>
    <property type="evidence" value="ECO:0007669"/>
    <property type="project" value="TreeGrafter"/>
</dbReference>